<evidence type="ECO:0000313" key="1">
    <source>
        <dbReference type="EMBL" id="KAK2187040.1"/>
    </source>
</evidence>
<comment type="caution">
    <text evidence="1">The sequence shown here is derived from an EMBL/GenBank/DDBJ whole genome shotgun (WGS) entry which is preliminary data.</text>
</comment>
<evidence type="ECO:0000313" key="2">
    <source>
        <dbReference type="Proteomes" id="UP001209878"/>
    </source>
</evidence>
<gene>
    <name evidence="1" type="ORF">NP493_180g06010</name>
</gene>
<protein>
    <submittedName>
        <fullName evidence="1">Uncharacterized protein</fullName>
    </submittedName>
</protein>
<reference evidence="1" key="1">
    <citation type="journal article" date="2023" name="Mol. Biol. Evol.">
        <title>Third-Generation Sequencing Reveals the Adaptive Role of the Epigenome in Three Deep-Sea Polychaetes.</title>
        <authorList>
            <person name="Perez M."/>
            <person name="Aroh O."/>
            <person name="Sun Y."/>
            <person name="Lan Y."/>
            <person name="Juniper S.K."/>
            <person name="Young C.R."/>
            <person name="Angers B."/>
            <person name="Qian P.Y."/>
        </authorList>
    </citation>
    <scope>NUCLEOTIDE SEQUENCE</scope>
    <source>
        <strain evidence="1">R07B-5</strain>
    </source>
</reference>
<accession>A0AAD9UF58</accession>
<dbReference type="Proteomes" id="UP001209878">
    <property type="component" value="Unassembled WGS sequence"/>
</dbReference>
<organism evidence="1 2">
    <name type="scientific">Ridgeia piscesae</name>
    <name type="common">Tubeworm</name>
    <dbReference type="NCBI Taxonomy" id="27915"/>
    <lineage>
        <taxon>Eukaryota</taxon>
        <taxon>Metazoa</taxon>
        <taxon>Spiralia</taxon>
        <taxon>Lophotrochozoa</taxon>
        <taxon>Annelida</taxon>
        <taxon>Polychaeta</taxon>
        <taxon>Sedentaria</taxon>
        <taxon>Canalipalpata</taxon>
        <taxon>Sabellida</taxon>
        <taxon>Siboglinidae</taxon>
        <taxon>Ridgeia</taxon>
    </lineage>
</organism>
<name>A0AAD9UF58_RIDPI</name>
<dbReference type="EMBL" id="JAODUO010000180">
    <property type="protein sequence ID" value="KAK2187040.1"/>
    <property type="molecule type" value="Genomic_DNA"/>
</dbReference>
<keyword evidence="2" id="KW-1185">Reference proteome</keyword>
<dbReference type="AlphaFoldDB" id="A0AAD9UF58"/>
<proteinExistence type="predicted"/>
<sequence length="90" mass="10281">MMEHDPPVYVNNNQIENVESCISLGQRKTKTDKEIQRRITAGWTAFAKHRDIFKGNIGTCLKRQVYNSCVLPAMNMARKHGHSPPKQITT</sequence>